<dbReference type="InterPro" id="IPR000182">
    <property type="entry name" value="GNAT_dom"/>
</dbReference>
<dbReference type="PANTHER" id="PTHR43626:SF4">
    <property type="entry name" value="GCN5-RELATED N-ACETYLTRANSFERASE 2, CHLOROPLASTIC"/>
    <property type="match status" value="1"/>
</dbReference>
<dbReference type="PROSITE" id="PS51186">
    <property type="entry name" value="GNAT"/>
    <property type="match status" value="1"/>
</dbReference>
<gene>
    <name evidence="4" type="ORF">DEAC_c28220</name>
</gene>
<dbReference type="AlphaFoldDB" id="A0A0J1FP46"/>
<feature type="domain" description="N-acetyltransferase" evidence="3">
    <location>
        <begin position="29"/>
        <end position="167"/>
    </location>
</feature>
<dbReference type="Pfam" id="PF13673">
    <property type="entry name" value="Acetyltransf_10"/>
    <property type="match status" value="1"/>
</dbReference>
<sequence length="167" mass="19145">MDGELRVEGLVRYNEQSISYKVLNRSESMFTYEIGMDCVDWQQLFQIYEEVGLVAGYGKTKDHDKIRKAFEQSYKVVTAWRNEKLIGAARMLSDGVCYGMIFDVGVLPEYQKLGIGKGLIAGLLKGNEHLCIHLTSTFGNEEFYRKLGFKHHKTAFAKYPYDSDYLA</sequence>
<dbReference type="Gene3D" id="3.40.630.30">
    <property type="match status" value="1"/>
</dbReference>
<dbReference type="PATRIC" id="fig|476652.3.peg.2959"/>
<protein>
    <submittedName>
        <fullName evidence="4">Acetyltransferase (GNAT) family protein</fullName>
    </submittedName>
</protein>
<comment type="caution">
    <text evidence="4">The sequence shown here is derived from an EMBL/GenBank/DDBJ whole genome shotgun (WGS) entry which is preliminary data.</text>
</comment>
<dbReference type="CDD" id="cd04301">
    <property type="entry name" value="NAT_SF"/>
    <property type="match status" value="1"/>
</dbReference>
<reference evidence="4 5" key="1">
    <citation type="submission" date="2015-06" db="EMBL/GenBank/DDBJ databases">
        <title>Draft genome of the moderately acidophilic sulfate reducer Candidatus Desulfosporosinus acididurans strain M1.</title>
        <authorList>
            <person name="Poehlein A."/>
            <person name="Petzsch P."/>
            <person name="Johnson B.D."/>
            <person name="Schloemann M."/>
            <person name="Daniel R."/>
            <person name="Muehling M."/>
        </authorList>
    </citation>
    <scope>NUCLEOTIDE SEQUENCE [LARGE SCALE GENOMIC DNA]</scope>
    <source>
        <strain evidence="4 5">M1</strain>
    </source>
</reference>
<dbReference type="InterPro" id="IPR016181">
    <property type="entry name" value="Acyl_CoA_acyltransferase"/>
</dbReference>
<dbReference type="RefSeq" id="WP_242847158.1">
    <property type="nucleotide sequence ID" value="NZ_LDZY01000009.1"/>
</dbReference>
<evidence type="ECO:0000259" key="3">
    <source>
        <dbReference type="PROSITE" id="PS51186"/>
    </source>
</evidence>
<accession>A0A0J1FP46</accession>
<organism evidence="4 5">
    <name type="scientific">Desulfosporosinus acididurans</name>
    <dbReference type="NCBI Taxonomy" id="476652"/>
    <lineage>
        <taxon>Bacteria</taxon>
        <taxon>Bacillati</taxon>
        <taxon>Bacillota</taxon>
        <taxon>Clostridia</taxon>
        <taxon>Eubacteriales</taxon>
        <taxon>Desulfitobacteriaceae</taxon>
        <taxon>Desulfosporosinus</taxon>
    </lineage>
</organism>
<dbReference type="Proteomes" id="UP000036356">
    <property type="component" value="Unassembled WGS sequence"/>
</dbReference>
<dbReference type="STRING" id="476652.DEAC_c28220"/>
<dbReference type="PANTHER" id="PTHR43626">
    <property type="entry name" value="ACYL-COA N-ACYLTRANSFERASE"/>
    <property type="match status" value="1"/>
</dbReference>
<dbReference type="InterPro" id="IPR045039">
    <property type="entry name" value="NSI-like"/>
</dbReference>
<dbReference type="GO" id="GO:0008080">
    <property type="term" value="F:N-acetyltransferase activity"/>
    <property type="evidence" value="ECO:0007669"/>
    <property type="project" value="InterPro"/>
</dbReference>
<keyword evidence="5" id="KW-1185">Reference proteome</keyword>
<dbReference type="SUPFAM" id="SSF55729">
    <property type="entry name" value="Acyl-CoA N-acyltransferases (Nat)"/>
    <property type="match status" value="1"/>
</dbReference>
<evidence type="ECO:0000313" key="4">
    <source>
        <dbReference type="EMBL" id="KLU65270.1"/>
    </source>
</evidence>
<name>A0A0J1FP46_9FIRM</name>
<evidence type="ECO:0000256" key="2">
    <source>
        <dbReference type="ARBA" id="ARBA00023315"/>
    </source>
</evidence>
<evidence type="ECO:0000256" key="1">
    <source>
        <dbReference type="ARBA" id="ARBA00022679"/>
    </source>
</evidence>
<evidence type="ECO:0000313" key="5">
    <source>
        <dbReference type="Proteomes" id="UP000036356"/>
    </source>
</evidence>
<keyword evidence="2" id="KW-0012">Acyltransferase</keyword>
<keyword evidence="1 4" id="KW-0808">Transferase</keyword>
<dbReference type="GO" id="GO:0005737">
    <property type="term" value="C:cytoplasm"/>
    <property type="evidence" value="ECO:0007669"/>
    <property type="project" value="TreeGrafter"/>
</dbReference>
<proteinExistence type="predicted"/>
<dbReference type="EMBL" id="LDZY01000009">
    <property type="protein sequence ID" value="KLU65270.1"/>
    <property type="molecule type" value="Genomic_DNA"/>
</dbReference>